<keyword evidence="1" id="KW-0472">Membrane</keyword>
<evidence type="ECO:0000256" key="1">
    <source>
        <dbReference type="SAM" id="Phobius"/>
    </source>
</evidence>
<comment type="caution">
    <text evidence="2">The sequence shown here is derived from an EMBL/GenBank/DDBJ whole genome shotgun (WGS) entry which is preliminary data.</text>
</comment>
<accession>A0ABU2EFV8</accession>
<gene>
    <name evidence="2" type="ORF">RI048_02175</name>
</gene>
<proteinExistence type="predicted"/>
<evidence type="ECO:0000313" key="3">
    <source>
        <dbReference type="Proteomes" id="UP001246576"/>
    </source>
</evidence>
<feature type="transmembrane region" description="Helical" evidence="1">
    <location>
        <begin position="84"/>
        <end position="109"/>
    </location>
</feature>
<dbReference type="RefSeq" id="WP_310839433.1">
    <property type="nucleotide sequence ID" value="NZ_JAVLSJ010000001.1"/>
</dbReference>
<sequence length="192" mass="20718">MLTTVILEGPMGKAFGRKWELVAASPADALRMINANKPGLFAWIKNHLNRFANYKVICEYANGRKEAIDTDGLHLRGQLAKIRFVPLVAGASAQVRFVVGAVMAVVGYYFGWTGIGAWVGNMGVAMMIGATVEMLTGRPKTDTNENKNKTSYVFDGPTNTERQGVPVPVIIGRNVLVGSHPISASVSVDQLL</sequence>
<organism evidence="2 3">
    <name type="scientific">Herbaspirillum huttiense subsp. lycopersici</name>
    <dbReference type="NCBI Taxonomy" id="3074428"/>
    <lineage>
        <taxon>Bacteria</taxon>
        <taxon>Pseudomonadati</taxon>
        <taxon>Pseudomonadota</taxon>
        <taxon>Betaproteobacteria</taxon>
        <taxon>Burkholderiales</taxon>
        <taxon>Oxalobacteraceae</taxon>
        <taxon>Herbaspirillum</taxon>
    </lineage>
</organism>
<protein>
    <submittedName>
        <fullName evidence="2">Tail assembly protein</fullName>
    </submittedName>
</protein>
<keyword evidence="3" id="KW-1185">Reference proteome</keyword>
<dbReference type="EMBL" id="JAVLSJ010000001">
    <property type="protein sequence ID" value="MDR9847011.1"/>
    <property type="molecule type" value="Genomic_DNA"/>
</dbReference>
<reference evidence="2" key="1">
    <citation type="submission" date="2023-09" db="EMBL/GenBank/DDBJ databases">
        <title>Description of first Herbaspirillum huttiense subsp. nephrolepsisexaltata and Herbaspirillum huttiense subsp. lycopersicon.</title>
        <authorList>
            <person name="Poudel M."/>
            <person name="Sharma A."/>
            <person name="Goss E."/>
            <person name="Tapia J.H."/>
            <person name="Harmon C.M."/>
            <person name="Jones J.B."/>
        </authorList>
    </citation>
    <scope>NUCLEOTIDE SEQUENCE</scope>
    <source>
        <strain evidence="2">SE1</strain>
    </source>
</reference>
<name>A0ABU2EFV8_9BURK</name>
<keyword evidence="1" id="KW-0812">Transmembrane</keyword>
<evidence type="ECO:0000313" key="2">
    <source>
        <dbReference type="EMBL" id="MDR9847011.1"/>
    </source>
</evidence>
<dbReference type="Proteomes" id="UP001246576">
    <property type="component" value="Unassembled WGS sequence"/>
</dbReference>
<keyword evidence="1" id="KW-1133">Transmembrane helix</keyword>